<evidence type="ECO:0000313" key="3">
    <source>
        <dbReference type="EMBL" id="CAB4177627.1"/>
    </source>
</evidence>
<accession>A0A6J5RZV8</accession>
<feature type="region of interest" description="Disordered" evidence="1">
    <location>
        <begin position="1"/>
        <end position="26"/>
    </location>
</feature>
<dbReference type="EMBL" id="LR797301">
    <property type="protein sequence ID" value="CAB4199987.1"/>
    <property type="molecule type" value="Genomic_DNA"/>
</dbReference>
<evidence type="ECO:0008006" key="6">
    <source>
        <dbReference type="Google" id="ProtNLM"/>
    </source>
</evidence>
<proteinExistence type="predicted"/>
<evidence type="ECO:0000313" key="2">
    <source>
        <dbReference type="EMBL" id="CAB4146577.1"/>
    </source>
</evidence>
<evidence type="ECO:0000313" key="4">
    <source>
        <dbReference type="EMBL" id="CAB4187261.1"/>
    </source>
</evidence>
<dbReference type="EMBL" id="LR797110">
    <property type="protein sequence ID" value="CAB4187261.1"/>
    <property type="molecule type" value="Genomic_DNA"/>
</dbReference>
<name>A0A6J5RZV8_9CAUD</name>
<dbReference type="EMBL" id="LR796467">
    <property type="protein sequence ID" value="CAB4146577.1"/>
    <property type="molecule type" value="Genomic_DNA"/>
</dbReference>
<sequence length="86" mass="9905">MSYDNTNTGILSKNERRETDRHPEYTGKINIDGKEYWLSGWIRERKSDGQRFFSLSAKAKEDRAAAPMPMPKPQPLADETSDDIPF</sequence>
<feature type="compositionally biased region" description="Basic and acidic residues" evidence="1">
    <location>
        <begin position="13"/>
        <end position="26"/>
    </location>
</feature>
<dbReference type="EMBL" id="LR796954">
    <property type="protein sequence ID" value="CAB4177627.1"/>
    <property type="molecule type" value="Genomic_DNA"/>
</dbReference>
<gene>
    <name evidence="3" type="ORF">UFOVP1008_22</name>
    <name evidence="4" type="ORF">UFOVP1160_24</name>
    <name evidence="5" type="ORF">UFOVP1352_26</name>
    <name evidence="2" type="ORF">UFOVP498_30</name>
</gene>
<feature type="compositionally biased region" description="Polar residues" evidence="1">
    <location>
        <begin position="1"/>
        <end position="11"/>
    </location>
</feature>
<reference evidence="5" key="1">
    <citation type="submission" date="2020-05" db="EMBL/GenBank/DDBJ databases">
        <authorList>
            <person name="Chiriac C."/>
            <person name="Salcher M."/>
            <person name="Ghai R."/>
            <person name="Kavagutti S V."/>
        </authorList>
    </citation>
    <scope>NUCLEOTIDE SEQUENCE</scope>
</reference>
<protein>
    <recommendedName>
        <fullName evidence="6">DUF736 domain-containing protein</fullName>
    </recommendedName>
</protein>
<evidence type="ECO:0000313" key="5">
    <source>
        <dbReference type="EMBL" id="CAB4199987.1"/>
    </source>
</evidence>
<evidence type="ECO:0000256" key="1">
    <source>
        <dbReference type="SAM" id="MobiDB-lite"/>
    </source>
</evidence>
<feature type="region of interest" description="Disordered" evidence="1">
    <location>
        <begin position="59"/>
        <end position="86"/>
    </location>
</feature>
<organism evidence="5">
    <name type="scientific">uncultured Caudovirales phage</name>
    <dbReference type="NCBI Taxonomy" id="2100421"/>
    <lineage>
        <taxon>Viruses</taxon>
        <taxon>Duplodnaviria</taxon>
        <taxon>Heunggongvirae</taxon>
        <taxon>Uroviricota</taxon>
        <taxon>Caudoviricetes</taxon>
        <taxon>Peduoviridae</taxon>
        <taxon>Maltschvirus</taxon>
        <taxon>Maltschvirus maltsch</taxon>
    </lineage>
</organism>